<dbReference type="GO" id="GO:0010277">
    <property type="term" value="F:chlorophyllide a oxygenase activity"/>
    <property type="evidence" value="ECO:0007669"/>
    <property type="project" value="InterPro"/>
</dbReference>
<organism evidence="8 9">
    <name type="scientific">Linum tenue</name>
    <dbReference type="NCBI Taxonomy" id="586396"/>
    <lineage>
        <taxon>Eukaryota</taxon>
        <taxon>Viridiplantae</taxon>
        <taxon>Streptophyta</taxon>
        <taxon>Embryophyta</taxon>
        <taxon>Tracheophyta</taxon>
        <taxon>Spermatophyta</taxon>
        <taxon>Magnoliopsida</taxon>
        <taxon>eudicotyledons</taxon>
        <taxon>Gunneridae</taxon>
        <taxon>Pentapetalae</taxon>
        <taxon>rosids</taxon>
        <taxon>fabids</taxon>
        <taxon>Malpighiales</taxon>
        <taxon>Linaceae</taxon>
        <taxon>Linum</taxon>
    </lineage>
</organism>
<keyword evidence="3" id="KW-0809">Transit peptide</keyword>
<dbReference type="GO" id="GO:0005737">
    <property type="term" value="C:cytoplasm"/>
    <property type="evidence" value="ECO:0007669"/>
    <property type="project" value="TreeGrafter"/>
</dbReference>
<comment type="subcellular location">
    <subcellularLocation>
        <location evidence="1">Membrane</location>
    </subcellularLocation>
</comment>
<evidence type="ECO:0000313" key="8">
    <source>
        <dbReference type="EMBL" id="CAI0403648.1"/>
    </source>
</evidence>
<dbReference type="Pfam" id="PF08417">
    <property type="entry name" value="PaO"/>
    <property type="match status" value="1"/>
</dbReference>
<proteinExistence type="predicted"/>
<evidence type="ECO:0000256" key="6">
    <source>
        <dbReference type="ARBA" id="ARBA00023136"/>
    </source>
</evidence>
<keyword evidence="9" id="KW-1185">Reference proteome</keyword>
<protein>
    <recommendedName>
        <fullName evidence="7">Pheophorbide a oxygenase domain-containing protein</fullName>
    </recommendedName>
</protein>
<keyword evidence="2" id="KW-0812">Transmembrane</keyword>
<evidence type="ECO:0000259" key="7">
    <source>
        <dbReference type="Pfam" id="PF08417"/>
    </source>
</evidence>
<evidence type="ECO:0000256" key="4">
    <source>
        <dbReference type="ARBA" id="ARBA00022989"/>
    </source>
</evidence>
<evidence type="ECO:0000256" key="3">
    <source>
        <dbReference type="ARBA" id="ARBA00022946"/>
    </source>
</evidence>
<evidence type="ECO:0000256" key="5">
    <source>
        <dbReference type="ARBA" id="ARBA00023002"/>
    </source>
</evidence>
<accession>A0AAV0J401</accession>
<dbReference type="EMBL" id="CAMGYJ010000004">
    <property type="protein sequence ID" value="CAI0403648.1"/>
    <property type="molecule type" value="Genomic_DNA"/>
</dbReference>
<dbReference type="SUPFAM" id="SSF55961">
    <property type="entry name" value="Bet v1-like"/>
    <property type="match status" value="1"/>
</dbReference>
<evidence type="ECO:0000256" key="1">
    <source>
        <dbReference type="ARBA" id="ARBA00004370"/>
    </source>
</evidence>
<name>A0AAV0J401_9ROSI</name>
<keyword evidence="4" id="KW-1133">Transmembrane helix</keyword>
<keyword evidence="6" id="KW-0472">Membrane</keyword>
<dbReference type="InterPro" id="IPR013626">
    <property type="entry name" value="PaO"/>
</dbReference>
<dbReference type="InterPro" id="IPR050584">
    <property type="entry name" value="Cholesterol_7-desaturase"/>
</dbReference>
<dbReference type="GO" id="GO:0016020">
    <property type="term" value="C:membrane"/>
    <property type="evidence" value="ECO:0007669"/>
    <property type="project" value="UniProtKB-SubCell"/>
</dbReference>
<dbReference type="Gene3D" id="3.90.380.10">
    <property type="entry name" value="Naphthalene 1,2-dioxygenase Alpha Subunit, Chain A, domain 1"/>
    <property type="match status" value="1"/>
</dbReference>
<dbReference type="PANTHER" id="PTHR21266">
    <property type="entry name" value="IRON-SULFUR DOMAIN CONTAINING PROTEIN"/>
    <property type="match status" value="1"/>
</dbReference>
<feature type="domain" description="Pheophorbide a oxygenase" evidence="7">
    <location>
        <begin position="1"/>
        <end position="62"/>
    </location>
</feature>
<dbReference type="AlphaFoldDB" id="A0AAV0J401"/>
<dbReference type="PANTHER" id="PTHR21266:SF32">
    <property type="entry name" value="CHOLESTEROL 7-DESATURASE NVD"/>
    <property type="match status" value="1"/>
</dbReference>
<sequence>MALVVLCVPVSPGTSRLIWAFPRNFNIWVDKVVPRWILHMGTNLILDSDLCILHDQGLKIKQAVDPAYWQKACFLPTKSDALVVGFRTWLNKYAGSEVDWSGKYGQIDTLGLYWTHVVNCPSCNRAYKILKVLETVLQVLAFGLMGIAVATKQGMVSTNTRAGLVILATMSFAASRWLAHLVYSNFHYHDYNQSLRENEMIVILLRQLGLQV</sequence>
<keyword evidence="5" id="KW-0560">Oxidoreductase</keyword>
<gene>
    <name evidence="8" type="ORF">LITE_LOCUS12138</name>
</gene>
<evidence type="ECO:0000313" key="9">
    <source>
        <dbReference type="Proteomes" id="UP001154282"/>
    </source>
</evidence>
<dbReference type="Proteomes" id="UP001154282">
    <property type="component" value="Unassembled WGS sequence"/>
</dbReference>
<evidence type="ECO:0000256" key="2">
    <source>
        <dbReference type="ARBA" id="ARBA00022692"/>
    </source>
</evidence>
<comment type="caution">
    <text evidence="8">The sequence shown here is derived from an EMBL/GenBank/DDBJ whole genome shotgun (WGS) entry which is preliminary data.</text>
</comment>
<reference evidence="8" key="1">
    <citation type="submission" date="2022-08" db="EMBL/GenBank/DDBJ databases">
        <authorList>
            <person name="Gutierrez-Valencia J."/>
        </authorList>
    </citation>
    <scope>NUCLEOTIDE SEQUENCE</scope>
</reference>